<evidence type="ECO:0000259" key="1">
    <source>
        <dbReference type="Pfam" id="PF01337"/>
    </source>
</evidence>
<name>A0A949TQ95_9CLOT</name>
<comment type="caution">
    <text evidence="2">The sequence shown here is derived from an EMBL/GenBank/DDBJ whole genome shotgun (WGS) entry which is preliminary data.</text>
</comment>
<dbReference type="RefSeq" id="WP_218323637.1">
    <property type="nucleotide sequence ID" value="NZ_JAEEGC010000187.1"/>
</dbReference>
<dbReference type="EMBL" id="JAEEGC010000187">
    <property type="protein sequence ID" value="MBV7276555.1"/>
    <property type="molecule type" value="Genomic_DNA"/>
</dbReference>
<gene>
    <name evidence="2" type="ORF">I6U48_27145</name>
</gene>
<evidence type="ECO:0000313" key="3">
    <source>
        <dbReference type="Proteomes" id="UP000694308"/>
    </source>
</evidence>
<feature type="domain" description="Barstar (barnase inhibitor)" evidence="1">
    <location>
        <begin position="2"/>
        <end position="83"/>
    </location>
</feature>
<evidence type="ECO:0000313" key="2">
    <source>
        <dbReference type="EMBL" id="MBV7276555.1"/>
    </source>
</evidence>
<protein>
    <submittedName>
        <fullName evidence="2">Barstar family protein</fullName>
    </submittedName>
</protein>
<accession>A0A949TQ95</accession>
<sequence length="91" mass="10707">MNKVILEGSKFTNKEALHENLKRELKFPDYYGENLDALWDCLTTDLELPIIIEWVDFQISRKFLGDYAESTLEIFRDAEKSTEGKLKIHIK</sequence>
<dbReference type="InterPro" id="IPR000468">
    <property type="entry name" value="Barstar"/>
</dbReference>
<reference evidence="2" key="1">
    <citation type="submission" date="2020-12" db="EMBL/GenBank/DDBJ databases">
        <title>Clostridium thailandense sp. nov., a novel acetogenic bacterium isolated from peat land soil in Thailand.</title>
        <authorList>
            <person name="Chaikitkaew S."/>
            <person name="Birkeland N.K."/>
        </authorList>
    </citation>
    <scope>NUCLEOTIDE SEQUENCE</scope>
    <source>
        <strain evidence="2">PL3</strain>
    </source>
</reference>
<keyword evidence="3" id="KW-1185">Reference proteome</keyword>
<proteinExistence type="predicted"/>
<dbReference type="Proteomes" id="UP000694308">
    <property type="component" value="Unassembled WGS sequence"/>
</dbReference>
<dbReference type="AlphaFoldDB" id="A0A949TQ95"/>
<dbReference type="Pfam" id="PF01337">
    <property type="entry name" value="Barstar"/>
    <property type="match status" value="1"/>
</dbReference>
<dbReference type="CDD" id="cd05142">
    <property type="entry name" value="Barstar"/>
    <property type="match status" value="1"/>
</dbReference>
<organism evidence="2 3">
    <name type="scientific">Clostridium thailandense</name>
    <dbReference type="NCBI Taxonomy" id="2794346"/>
    <lineage>
        <taxon>Bacteria</taxon>
        <taxon>Bacillati</taxon>
        <taxon>Bacillota</taxon>
        <taxon>Clostridia</taxon>
        <taxon>Eubacteriales</taxon>
        <taxon>Clostridiaceae</taxon>
        <taxon>Clostridium</taxon>
    </lineage>
</organism>